<dbReference type="EMBL" id="BK032772">
    <property type="protein sequence ID" value="DAF59583.1"/>
    <property type="molecule type" value="Genomic_DNA"/>
</dbReference>
<accession>A0A8S5T9C8</accession>
<name>A0A8S5T9C8_9CAUD</name>
<protein>
    <submittedName>
        <fullName evidence="1">Uncharacterized protein</fullName>
    </submittedName>
</protein>
<reference evidence="1" key="1">
    <citation type="journal article" date="2021" name="Proc. Natl. Acad. Sci. U.S.A.">
        <title>A Catalog of Tens of Thousands of Viruses from Human Metagenomes Reveals Hidden Associations with Chronic Diseases.</title>
        <authorList>
            <person name="Tisza M.J."/>
            <person name="Buck C.B."/>
        </authorList>
    </citation>
    <scope>NUCLEOTIDE SEQUENCE</scope>
    <source>
        <strain evidence="1">CtmIh35</strain>
    </source>
</reference>
<organism evidence="1">
    <name type="scientific">Siphoviridae sp. ctmIh35</name>
    <dbReference type="NCBI Taxonomy" id="2827932"/>
    <lineage>
        <taxon>Viruses</taxon>
        <taxon>Duplodnaviria</taxon>
        <taxon>Heunggongvirae</taxon>
        <taxon>Uroviricota</taxon>
        <taxon>Caudoviricetes</taxon>
    </lineage>
</organism>
<sequence length="92" mass="10608">MSEMVRCINCKHLERDGWCGQTADSPYEHDERRCCFFKQCTNGDRIRRMTDADLARLLCDISSCRKCMAKRCCGSGSNGFLDWLKEESNAKD</sequence>
<proteinExistence type="predicted"/>
<evidence type="ECO:0000313" key="1">
    <source>
        <dbReference type="EMBL" id="DAF59583.1"/>
    </source>
</evidence>